<sequence length="442" mass="50868">MIPFSRRFSRAHDALPLAFSHINATMSKRYSLLSKNSTNSIKESLETGTEWSPAHKIYRVDSTQRQALPFRSSFRHNENGLGVYGPWGISLQLGANSKYPTRLPNLWLRDNCHCEKCIDPDTMQKAFDTFSLPEDIVPNEVWTEKEGLRIIYTQGPDDGNPHESFYPWSWILKNIPNGLEQEQKLEPNPNSLILWDSNIENDLPSASYEEIMKSDLGVREWTNKIRKYGFCFVENCPTSPEKTKELIERIAFIRQTHYGGFYDFTSDLSMKDTAYTNLALQPHTDTTYFTDTAGLQMLHLLSHEYGDGGISFLIDGFNAARRLKQENPAHYEILSSKLIHAHTFGNEGITIKPAKMFPVFNLLNSDFANGEPDLYQIRWNNYDRGVVPLENEDHERVNMWYAAARRFNQILNLDAMRYKTKLKPGRPLSKNLSSESFALSLF</sequence>
<evidence type="ECO:0000256" key="12">
    <source>
        <dbReference type="ARBA" id="ARBA00031778"/>
    </source>
</evidence>
<feature type="domain" description="Gamma-butyrobetaine hydroxylase-like N-terminal" evidence="17">
    <location>
        <begin position="101"/>
        <end position="171"/>
    </location>
</feature>
<dbReference type="InterPro" id="IPR042098">
    <property type="entry name" value="TauD-like_sf"/>
</dbReference>
<comment type="cofactor">
    <cofactor evidence="1">
        <name>Fe(2+)</name>
        <dbReference type="ChEBI" id="CHEBI:29033"/>
    </cofactor>
</comment>
<dbReference type="Proteomes" id="UP000285326">
    <property type="component" value="Unassembled WGS sequence"/>
</dbReference>
<keyword evidence="7" id="KW-0124">Carnitine biosynthesis</keyword>
<evidence type="ECO:0000256" key="7">
    <source>
        <dbReference type="ARBA" id="ARBA00022873"/>
    </source>
</evidence>
<dbReference type="EC" id="1.14.11.8" evidence="5"/>
<dbReference type="UniPathway" id="UPA00118"/>
<evidence type="ECO:0000259" key="17">
    <source>
        <dbReference type="Pfam" id="PF06155"/>
    </source>
</evidence>
<dbReference type="NCBIfam" id="TIGR02410">
    <property type="entry name" value="carnitine_TMLD"/>
    <property type="match status" value="1"/>
</dbReference>
<dbReference type="InterPro" id="IPR010376">
    <property type="entry name" value="GBBH-like_N"/>
</dbReference>
<evidence type="ECO:0000313" key="18">
    <source>
        <dbReference type="EMBL" id="RKF79465.1"/>
    </source>
</evidence>
<keyword evidence="8 18" id="KW-0223">Dioxygenase</keyword>
<evidence type="ECO:0000256" key="3">
    <source>
        <dbReference type="ARBA" id="ARBA00005022"/>
    </source>
</evidence>
<evidence type="ECO:0000256" key="2">
    <source>
        <dbReference type="ARBA" id="ARBA00001961"/>
    </source>
</evidence>
<comment type="caution">
    <text evidence="18">The sequence shown here is derived from an EMBL/GenBank/DDBJ whole genome shotgun (WGS) entry which is preliminary data.</text>
</comment>
<comment type="pathway">
    <text evidence="3">Amine and polyamine biosynthesis; carnitine biosynthesis.</text>
</comment>
<feature type="domain" description="TauD/TfdA-like" evidence="16">
    <location>
        <begin position="207"/>
        <end position="425"/>
    </location>
</feature>
<organism evidence="18 19">
    <name type="scientific">Golovinomyces cichoracearum</name>
    <dbReference type="NCBI Taxonomy" id="62708"/>
    <lineage>
        <taxon>Eukaryota</taxon>
        <taxon>Fungi</taxon>
        <taxon>Dikarya</taxon>
        <taxon>Ascomycota</taxon>
        <taxon>Pezizomycotina</taxon>
        <taxon>Leotiomycetes</taxon>
        <taxon>Erysiphales</taxon>
        <taxon>Erysiphaceae</taxon>
        <taxon>Golovinomyces</taxon>
    </lineage>
</organism>
<dbReference type="Gene3D" id="3.60.130.10">
    <property type="entry name" value="Clavaminate synthase-like"/>
    <property type="match status" value="1"/>
</dbReference>
<comment type="catalytic activity">
    <reaction evidence="15">
        <text>N(6),N(6),N(6)-trimethyl-L-lysine + 2-oxoglutarate + O2 = (3S)-3-hydroxy-N(6),N(6),N(6)-trimethyl-L-lysine + succinate + CO2</text>
        <dbReference type="Rhea" id="RHEA:14181"/>
        <dbReference type="ChEBI" id="CHEBI:15379"/>
        <dbReference type="ChEBI" id="CHEBI:16526"/>
        <dbReference type="ChEBI" id="CHEBI:16810"/>
        <dbReference type="ChEBI" id="CHEBI:30031"/>
        <dbReference type="ChEBI" id="CHEBI:58100"/>
        <dbReference type="ChEBI" id="CHEBI:141499"/>
        <dbReference type="EC" id="1.14.11.8"/>
    </reaction>
</comment>
<comment type="function">
    <text evidence="14">Converts trimethyllysine (TML) into hydroxytrimethyllysine (HTML).</text>
</comment>
<proteinExistence type="inferred from homology"/>
<dbReference type="Gene3D" id="3.30.2020.30">
    <property type="match status" value="1"/>
</dbReference>
<keyword evidence="9" id="KW-0560">Oxidoreductase</keyword>
<dbReference type="SUPFAM" id="SSF51197">
    <property type="entry name" value="Clavaminate synthase-like"/>
    <property type="match status" value="1"/>
</dbReference>
<dbReference type="PANTHER" id="PTHR10696:SF51">
    <property type="entry name" value="TRIMETHYLLYSINE DIOXYGENASE, MITOCHONDRIAL"/>
    <property type="match status" value="1"/>
</dbReference>
<dbReference type="Pfam" id="PF02668">
    <property type="entry name" value="TauD"/>
    <property type="match status" value="1"/>
</dbReference>
<dbReference type="GO" id="GO:0050353">
    <property type="term" value="F:trimethyllysine dioxygenase activity"/>
    <property type="evidence" value="ECO:0007669"/>
    <property type="project" value="UniProtKB-EC"/>
</dbReference>
<reference evidence="18 19" key="1">
    <citation type="journal article" date="2018" name="BMC Genomics">
        <title>Comparative genome analyses reveal sequence features reflecting distinct modes of host-adaptation between dicot and monocot powdery mildew.</title>
        <authorList>
            <person name="Wu Y."/>
            <person name="Ma X."/>
            <person name="Pan Z."/>
            <person name="Kale S.D."/>
            <person name="Song Y."/>
            <person name="King H."/>
            <person name="Zhang Q."/>
            <person name="Presley C."/>
            <person name="Deng X."/>
            <person name="Wei C.I."/>
            <person name="Xiao S."/>
        </authorList>
    </citation>
    <scope>NUCLEOTIDE SEQUENCE [LARGE SCALE GENOMIC DNA]</scope>
    <source>
        <strain evidence="18">UMSG1</strain>
    </source>
</reference>
<evidence type="ECO:0000256" key="9">
    <source>
        <dbReference type="ARBA" id="ARBA00023002"/>
    </source>
</evidence>
<dbReference type="FunFam" id="3.60.130.10:FF:000001">
    <property type="entry name" value="Trimethyllysine dioxygenase, mitochondrial"/>
    <property type="match status" value="1"/>
</dbReference>
<protein>
    <recommendedName>
        <fullName evidence="5">trimethyllysine dioxygenase</fullName>
        <ecNumber evidence="5">1.14.11.8</ecNumber>
    </recommendedName>
    <alternativeName>
        <fullName evidence="12">Epsilon-trimethyllysine 2-oxoglutarate dioxygenase</fullName>
    </alternativeName>
    <alternativeName>
        <fullName evidence="11">TML hydroxylase</fullName>
    </alternativeName>
    <alternativeName>
        <fullName evidence="13">TML-alpha-ketoglutarate dioxygenase</fullName>
    </alternativeName>
</protein>
<dbReference type="Pfam" id="PF06155">
    <property type="entry name" value="GBBH-like_N"/>
    <property type="match status" value="1"/>
</dbReference>
<dbReference type="GO" id="GO:0045329">
    <property type="term" value="P:carnitine biosynthetic process"/>
    <property type="evidence" value="ECO:0007669"/>
    <property type="project" value="UniProtKB-UniPathway"/>
</dbReference>
<dbReference type="PANTHER" id="PTHR10696">
    <property type="entry name" value="GAMMA-BUTYROBETAINE HYDROXYLASE-RELATED"/>
    <property type="match status" value="1"/>
</dbReference>
<evidence type="ECO:0000313" key="19">
    <source>
        <dbReference type="Proteomes" id="UP000285326"/>
    </source>
</evidence>
<dbReference type="CDD" id="cd00250">
    <property type="entry name" value="CAS_like"/>
    <property type="match status" value="1"/>
</dbReference>
<accession>A0A420IY78</accession>
<evidence type="ECO:0000256" key="4">
    <source>
        <dbReference type="ARBA" id="ARBA00008654"/>
    </source>
</evidence>
<dbReference type="AlphaFoldDB" id="A0A420IY78"/>
<dbReference type="InterPro" id="IPR003819">
    <property type="entry name" value="TauD/TfdA-like"/>
</dbReference>
<dbReference type="InterPro" id="IPR012776">
    <property type="entry name" value="Trimethyllysine_dOase"/>
</dbReference>
<evidence type="ECO:0000256" key="13">
    <source>
        <dbReference type="ARBA" id="ARBA00032283"/>
    </source>
</evidence>
<keyword evidence="6" id="KW-0479">Metal-binding</keyword>
<dbReference type="InterPro" id="IPR038492">
    <property type="entry name" value="GBBH-like_N_sf"/>
</dbReference>
<dbReference type="EMBL" id="MCBS01020218">
    <property type="protein sequence ID" value="RKF79465.1"/>
    <property type="molecule type" value="Genomic_DNA"/>
</dbReference>
<comment type="similarity">
    <text evidence="4">Belongs to the gamma-BBH/TMLD family.</text>
</comment>
<evidence type="ECO:0000256" key="10">
    <source>
        <dbReference type="ARBA" id="ARBA00023004"/>
    </source>
</evidence>
<dbReference type="GO" id="GO:0005739">
    <property type="term" value="C:mitochondrion"/>
    <property type="evidence" value="ECO:0007669"/>
    <property type="project" value="TreeGrafter"/>
</dbReference>
<comment type="cofactor">
    <cofactor evidence="2">
        <name>L-ascorbate</name>
        <dbReference type="ChEBI" id="CHEBI:38290"/>
    </cofactor>
</comment>
<evidence type="ECO:0000256" key="14">
    <source>
        <dbReference type="ARBA" id="ARBA00046008"/>
    </source>
</evidence>
<evidence type="ECO:0000256" key="5">
    <source>
        <dbReference type="ARBA" id="ARBA00012267"/>
    </source>
</evidence>
<gene>
    <name evidence="18" type="ORF">GcM1_202032</name>
</gene>
<evidence type="ECO:0000256" key="11">
    <source>
        <dbReference type="ARBA" id="ARBA00030363"/>
    </source>
</evidence>
<dbReference type="InterPro" id="IPR050411">
    <property type="entry name" value="AlphaKG_dependent_hydroxylases"/>
</dbReference>
<evidence type="ECO:0000256" key="15">
    <source>
        <dbReference type="ARBA" id="ARBA00049334"/>
    </source>
</evidence>
<dbReference type="GO" id="GO:0005506">
    <property type="term" value="F:iron ion binding"/>
    <property type="evidence" value="ECO:0007669"/>
    <property type="project" value="InterPro"/>
</dbReference>
<evidence type="ECO:0000256" key="6">
    <source>
        <dbReference type="ARBA" id="ARBA00022723"/>
    </source>
</evidence>
<keyword evidence="10" id="KW-0408">Iron</keyword>
<name>A0A420IY78_9PEZI</name>
<evidence type="ECO:0000256" key="1">
    <source>
        <dbReference type="ARBA" id="ARBA00001954"/>
    </source>
</evidence>
<evidence type="ECO:0000256" key="8">
    <source>
        <dbReference type="ARBA" id="ARBA00022964"/>
    </source>
</evidence>
<evidence type="ECO:0000259" key="16">
    <source>
        <dbReference type="Pfam" id="PF02668"/>
    </source>
</evidence>